<reference evidence="3" key="1">
    <citation type="journal article" date="1997" name="Nucleic Acids Res.">
        <title>tRNAscan-SE: a program for improved detection of transfer RNA genes in genomic sequence.</title>
        <authorList>
            <person name="Lowe T.M."/>
            <person name="Eddy S.R."/>
        </authorList>
    </citation>
    <scope>NUCLEOTIDE SEQUENCE [LARGE SCALE GENOMIC DNA]</scope>
    <source>
        <strain evidence="3">r\B97-61/B2</strain>
    </source>
</reference>
<evidence type="ECO:0000313" key="4">
    <source>
        <dbReference type="RefSeq" id="XP_017974586.1"/>
    </source>
</evidence>
<dbReference type="Proteomes" id="UP000694886">
    <property type="component" value="Chromosome 4"/>
</dbReference>
<dbReference type="PANTHER" id="PTHR31672:SF13">
    <property type="entry name" value="F-BOX PROTEIN CPR30-LIKE"/>
    <property type="match status" value="1"/>
</dbReference>
<dbReference type="Pfam" id="PF08268">
    <property type="entry name" value="FBA_3"/>
    <property type="match status" value="1"/>
</dbReference>
<dbReference type="KEGG" id="tcc:108661629"/>
<feature type="domain" description="F-box" evidence="1">
    <location>
        <begin position="25"/>
        <end position="60"/>
    </location>
</feature>
<dbReference type="Gramene" id="Tc04v2_t016390.1">
    <property type="protein sequence ID" value="Tc04v2_p016390.1"/>
    <property type="gene ID" value="Tc04v2_g016390"/>
</dbReference>
<accession>A0AB32W752</accession>
<dbReference type="InterPro" id="IPR001810">
    <property type="entry name" value="F-box_dom"/>
</dbReference>
<dbReference type="InterPro" id="IPR036047">
    <property type="entry name" value="F-box-like_dom_sf"/>
</dbReference>
<dbReference type="InterPro" id="IPR011043">
    <property type="entry name" value="Gal_Oxase/kelch_b-propeller"/>
</dbReference>
<dbReference type="GeneID" id="108661629"/>
<evidence type="ECO:0000259" key="2">
    <source>
        <dbReference type="Pfam" id="PF08268"/>
    </source>
</evidence>
<evidence type="ECO:0000259" key="1">
    <source>
        <dbReference type="Pfam" id="PF00646"/>
    </source>
</evidence>
<dbReference type="InterPro" id="IPR013187">
    <property type="entry name" value="F-box-assoc_dom_typ3"/>
</dbReference>
<dbReference type="InterPro" id="IPR017451">
    <property type="entry name" value="F-box-assoc_interact_dom"/>
</dbReference>
<reference evidence="4" key="2">
    <citation type="submission" date="2025-08" db="UniProtKB">
        <authorList>
            <consortium name="RefSeq"/>
        </authorList>
    </citation>
    <scope>IDENTIFICATION</scope>
</reference>
<dbReference type="PANTHER" id="PTHR31672">
    <property type="entry name" value="BNACNNG10540D PROTEIN"/>
    <property type="match status" value="1"/>
</dbReference>
<dbReference type="NCBIfam" id="TIGR01640">
    <property type="entry name" value="F_box_assoc_1"/>
    <property type="match status" value="1"/>
</dbReference>
<feature type="domain" description="F-box associated beta-propeller type 3" evidence="2">
    <location>
        <begin position="100"/>
        <end position="371"/>
    </location>
</feature>
<proteinExistence type="predicted"/>
<dbReference type="CDD" id="cd22157">
    <property type="entry name" value="F-box_AtFBW1-like"/>
    <property type="match status" value="1"/>
</dbReference>
<dbReference type="SUPFAM" id="SSF50965">
    <property type="entry name" value="Galactose oxidase, central domain"/>
    <property type="match status" value="1"/>
</dbReference>
<sequence length="398" mass="46657">MQLQPDRKQRVAPNMKKRKRRARIHDDLIIGILARLPLKFIVRFRCLSKYWNALLTSPGFIRIHLNHVKASKSNNMHQLILSSTYTLQFMRYECFEKTSRKLNFPRIYPKRRRFLFEILGSCNGLLCLVVSRKTLILWNPSIREFKKLPLSCPLGNHKRGNNKRNTFGFGYDYSTDDYKLIRFVHVIDGIELSYIYSLRSNTWKRIQGFPVSINFFEDLISGTFVDGVLYWNIIYPGKIIPWILRFNLTSEKFEALSPPNDVNKEHDFTLREIGGCLSLVQNLQGRSIDMWKLEKDNTKQGWTKFMTIMNLQTLPYPHNLVPICIMKNGEVLITYSKNVRFFAIGGKRSRFELYDPRTSTFKRLKVCGIRQWSQAITYTKSLVSPKLLMACDGMRVGN</sequence>
<dbReference type="SUPFAM" id="SSF81383">
    <property type="entry name" value="F-box domain"/>
    <property type="match status" value="1"/>
</dbReference>
<organism evidence="3 4">
    <name type="scientific">Theobroma cacao</name>
    <name type="common">Cacao</name>
    <name type="synonym">Cocoa</name>
    <dbReference type="NCBI Taxonomy" id="3641"/>
    <lineage>
        <taxon>Eukaryota</taxon>
        <taxon>Viridiplantae</taxon>
        <taxon>Streptophyta</taxon>
        <taxon>Embryophyta</taxon>
        <taxon>Tracheophyta</taxon>
        <taxon>Spermatophyta</taxon>
        <taxon>Magnoliopsida</taxon>
        <taxon>eudicotyledons</taxon>
        <taxon>Gunneridae</taxon>
        <taxon>Pentapetalae</taxon>
        <taxon>rosids</taxon>
        <taxon>malvids</taxon>
        <taxon>Malvales</taxon>
        <taxon>Malvaceae</taxon>
        <taxon>Byttnerioideae</taxon>
        <taxon>Theobroma</taxon>
    </lineage>
</organism>
<protein>
    <submittedName>
        <fullName evidence="4">F-box/kelch-repeat protein At3g06240-like</fullName>
    </submittedName>
</protein>
<dbReference type="AlphaFoldDB" id="A0AB32W752"/>
<gene>
    <name evidence="4" type="primary">LOC108661629</name>
</gene>
<dbReference type="Pfam" id="PF00646">
    <property type="entry name" value="F-box"/>
    <property type="match status" value="1"/>
</dbReference>
<dbReference type="InterPro" id="IPR050796">
    <property type="entry name" value="SCF_F-box_component"/>
</dbReference>
<name>A0AB32W752_THECC</name>
<dbReference type="RefSeq" id="XP_017974586.1">
    <property type="nucleotide sequence ID" value="XM_018119097.1"/>
</dbReference>
<evidence type="ECO:0000313" key="3">
    <source>
        <dbReference type="Proteomes" id="UP000694886"/>
    </source>
</evidence>